<gene>
    <name evidence="2" type="ORF">JCM9140_1386</name>
</gene>
<dbReference type="RefSeq" id="WP_034743734.1">
    <property type="nucleotide sequence ID" value="NZ_BAUT01000009.1"/>
</dbReference>
<dbReference type="AlphaFoldDB" id="W4Q1Z6"/>
<sequence>MGKRFGWVFVLFLLIGGCSNTPTVELEEEAVHLLEALSKENRFYKEHSFHETNHLYDYSLSADEELTDEIVEQLRISNTKTPELTKETMIEDVEILHLALKHMYALYEYMGGDEAFEKARDNVINDLNEVDDETSLSLQSFIDLLKKHYRFVQDTHFYIDNAPLVQSEHTFYYSERFYFIHDEDGAFRLAENEQVKLVDINGDRNLESYLNYSLHDDGTIVLIPSIFSTELKAEESVWEVTLQEDGLLKTETITLEPMPNEIPRHQFGDLFSVTEKEGVPWVQLRSMFAYEGAMYDYDDIIHTANELNKEPFFVLDIRGNEGGSMILVEKWLKEFFGQSINWSAQSIYLFSNTSRTFVEDTINLYQSIGISAQTFEDDFTDLFRMKALKEYMEPHWEIEENVYEEVNDNRTHIFILVDHNTASAAEHLVAKLKLANKTTVVGGNTRGSIISGNSLMWQLPHSQIQMFTPTFFNYNPDLLEKETVGIQPDLWVTATRVESRLLSFIEQYREE</sequence>
<dbReference type="InterPro" id="IPR005151">
    <property type="entry name" value="Tail-specific_protease"/>
</dbReference>
<accession>W4Q1Z6</accession>
<evidence type="ECO:0000259" key="1">
    <source>
        <dbReference type="Pfam" id="PF03572"/>
    </source>
</evidence>
<dbReference type="EMBL" id="BAUT01000009">
    <property type="protein sequence ID" value="GAE25394.1"/>
    <property type="molecule type" value="Genomic_DNA"/>
</dbReference>
<dbReference type="InterPro" id="IPR029045">
    <property type="entry name" value="ClpP/crotonase-like_dom_sf"/>
</dbReference>
<dbReference type="Pfam" id="PF03572">
    <property type="entry name" value="Peptidase_S41"/>
    <property type="match status" value="1"/>
</dbReference>
<feature type="domain" description="Tail specific protease" evidence="1">
    <location>
        <begin position="296"/>
        <end position="490"/>
    </location>
</feature>
<dbReference type="Proteomes" id="UP000018890">
    <property type="component" value="Unassembled WGS sequence"/>
</dbReference>
<name>W4Q1Z6_9BACI</name>
<dbReference type="OrthoDB" id="1708078at2"/>
<organism evidence="2 3">
    <name type="scientific">Halalkalibacter wakoensis JCM 9140</name>
    <dbReference type="NCBI Taxonomy" id="1236970"/>
    <lineage>
        <taxon>Bacteria</taxon>
        <taxon>Bacillati</taxon>
        <taxon>Bacillota</taxon>
        <taxon>Bacilli</taxon>
        <taxon>Bacillales</taxon>
        <taxon>Bacillaceae</taxon>
        <taxon>Halalkalibacter</taxon>
    </lineage>
</organism>
<evidence type="ECO:0000313" key="2">
    <source>
        <dbReference type="EMBL" id="GAE25394.1"/>
    </source>
</evidence>
<protein>
    <recommendedName>
        <fullName evidence="1">Tail specific protease domain-containing protein</fullName>
    </recommendedName>
</protein>
<proteinExistence type="predicted"/>
<dbReference type="STRING" id="1236970.JCM9140_1386"/>
<dbReference type="PROSITE" id="PS51257">
    <property type="entry name" value="PROKAR_LIPOPROTEIN"/>
    <property type="match status" value="1"/>
</dbReference>
<dbReference type="Gene3D" id="3.90.226.10">
    <property type="entry name" value="2-enoyl-CoA Hydratase, Chain A, domain 1"/>
    <property type="match status" value="1"/>
</dbReference>
<dbReference type="GO" id="GO:0006508">
    <property type="term" value="P:proteolysis"/>
    <property type="evidence" value="ECO:0007669"/>
    <property type="project" value="InterPro"/>
</dbReference>
<dbReference type="SUPFAM" id="SSF52096">
    <property type="entry name" value="ClpP/crotonase"/>
    <property type="match status" value="1"/>
</dbReference>
<reference evidence="2" key="1">
    <citation type="journal article" date="2014" name="Genome Announc.">
        <title>Draft Genome Sequences of Three Alkaliphilic Bacillus Strains, Bacillus wakoensis JCM 9140T, Bacillus akibai JCM 9157T, and Bacillus hemicellulosilyticus JCM 9152T.</title>
        <authorList>
            <person name="Yuki M."/>
            <person name="Oshima K."/>
            <person name="Suda W."/>
            <person name="Oshida Y."/>
            <person name="Kitamura K."/>
            <person name="Iida T."/>
            <person name="Hattori M."/>
            <person name="Ohkuma M."/>
        </authorList>
    </citation>
    <scope>NUCLEOTIDE SEQUENCE [LARGE SCALE GENOMIC DNA]</scope>
    <source>
        <strain evidence="2">JCM 9140</strain>
    </source>
</reference>
<evidence type="ECO:0000313" key="3">
    <source>
        <dbReference type="Proteomes" id="UP000018890"/>
    </source>
</evidence>
<keyword evidence="3" id="KW-1185">Reference proteome</keyword>
<dbReference type="GO" id="GO:0008236">
    <property type="term" value="F:serine-type peptidase activity"/>
    <property type="evidence" value="ECO:0007669"/>
    <property type="project" value="InterPro"/>
</dbReference>
<comment type="caution">
    <text evidence="2">The sequence shown here is derived from an EMBL/GenBank/DDBJ whole genome shotgun (WGS) entry which is preliminary data.</text>
</comment>